<dbReference type="Pfam" id="PF20079">
    <property type="entry name" value="DUF6474"/>
    <property type="match status" value="1"/>
</dbReference>
<gene>
    <name evidence="1" type="ORF">SAMN05421835_106276</name>
</gene>
<name>A0A1I3SH98_9PSEU</name>
<protein>
    <submittedName>
        <fullName evidence="1">Uncharacterized protein</fullName>
    </submittedName>
</protein>
<accession>A0A1I3SH98</accession>
<reference evidence="1 2" key="1">
    <citation type="submission" date="2016-10" db="EMBL/GenBank/DDBJ databases">
        <authorList>
            <person name="de Groot N.N."/>
        </authorList>
    </citation>
    <scope>NUCLEOTIDE SEQUENCE [LARGE SCALE GENOMIC DNA]</scope>
    <source>
        <strain evidence="1 2">DSM 44468</strain>
    </source>
</reference>
<dbReference type="EMBL" id="FORP01000006">
    <property type="protein sequence ID" value="SFJ56816.1"/>
    <property type="molecule type" value="Genomic_DNA"/>
</dbReference>
<dbReference type="STRING" id="115433.SAMN05421835_106276"/>
<dbReference type="RefSeq" id="WP_091506838.1">
    <property type="nucleotide sequence ID" value="NZ_CBDQZW010000012.1"/>
</dbReference>
<organism evidence="1 2">
    <name type="scientific">Amycolatopsis sacchari</name>
    <dbReference type="NCBI Taxonomy" id="115433"/>
    <lineage>
        <taxon>Bacteria</taxon>
        <taxon>Bacillati</taxon>
        <taxon>Actinomycetota</taxon>
        <taxon>Actinomycetes</taxon>
        <taxon>Pseudonocardiales</taxon>
        <taxon>Pseudonocardiaceae</taxon>
        <taxon>Amycolatopsis</taxon>
    </lineage>
</organism>
<sequence length="153" mass="16440">MSRKKDSVEKGLTPKRARNAVSVAKVVVPAVAPVLAPVAIKVAAAVREGYDRYQARRIGVPVERLPEFTGRGAGLLARIAGVSDALADLRGAERASDDDRKFAADAHATLQQLTAAVRAAERMPASRRKAAHQAVAKELERLETEILRRLGLT</sequence>
<evidence type="ECO:0000313" key="2">
    <source>
        <dbReference type="Proteomes" id="UP000199025"/>
    </source>
</evidence>
<dbReference type="AlphaFoldDB" id="A0A1I3SH98"/>
<dbReference type="OrthoDB" id="4374070at2"/>
<proteinExistence type="predicted"/>
<keyword evidence="2" id="KW-1185">Reference proteome</keyword>
<dbReference type="InterPro" id="IPR045522">
    <property type="entry name" value="DUF6474"/>
</dbReference>
<evidence type="ECO:0000313" key="1">
    <source>
        <dbReference type="EMBL" id="SFJ56816.1"/>
    </source>
</evidence>
<dbReference type="Proteomes" id="UP000199025">
    <property type="component" value="Unassembled WGS sequence"/>
</dbReference>